<sequence>MSQQTQLPRVIEYFNKWTEKWPTVEALSKASLDEVNAMWAGLGYYRRARYLLEGAKYVMEHHDGAFPKTSKDLQKIPGVGAYTGNAIASIACCEGVAVVDANVVRVIARLRRMAGDPRAAAKEHAALADALLDPQRPGCFNQAVMELGATVCTVHQAPNCAGCPINGQCQAYAAVEEHRVSGGDPSTAPSVTAYPEKVEKAKRSEQSVAVCVLEVHATSDAKEPSRQYLLVQRPKEGLLAGLWEFPSIAVPADASEKERRAEVDSLLDRLLGAGFADLQAAELPGLSSAGVAEQPQMKWVLDGQLEGEGLSSSVCKVVKLAAAQVGKEKKGIKRFFAVGDVAAVDQIEDAIRTNRIDSGDLKRLNPFAGADKDNWLREADVSFLIGKGPGEADGTEAVSESEGETVKRRVLIGGALTLALGAFALVPTDSLRIFKPTKPLFLYLIPLVRIQALLTDVREVVADARWDELSPALQRIQGTPNNAEPNLRDAAYSIEDARTREKAEALARDIIECLDSIDYNKYFDAMGRPGSRGGSQEKQFSDFSIRAVDASQVKLKEFLALMPRDAVAAAREQATVPM</sequence>
<name>I0Z6W2_COCSC</name>
<keyword evidence="8" id="KW-0378">Hydrolase</keyword>
<dbReference type="GO" id="GO:0006284">
    <property type="term" value="P:base-excision repair"/>
    <property type="evidence" value="ECO:0007669"/>
    <property type="project" value="InterPro"/>
</dbReference>
<dbReference type="InterPro" id="IPR004036">
    <property type="entry name" value="Endonuclease-III-like_CS2"/>
</dbReference>
<evidence type="ECO:0000256" key="10">
    <source>
        <dbReference type="ARBA" id="ARBA00023014"/>
    </source>
</evidence>
<gene>
    <name evidence="14" type="ORF">COCSUDRAFT_64467</name>
</gene>
<dbReference type="GO" id="GO:0034039">
    <property type="term" value="F:8-oxo-7,8-dihydroguanine DNA N-glycosylase activity"/>
    <property type="evidence" value="ECO:0007669"/>
    <property type="project" value="TreeGrafter"/>
</dbReference>
<keyword evidence="12" id="KW-0326">Glycosidase</keyword>
<dbReference type="InterPro" id="IPR023170">
    <property type="entry name" value="HhH_base_excis_C"/>
</dbReference>
<dbReference type="EC" id="3.2.2.31" evidence="4"/>
<dbReference type="RefSeq" id="XP_005650925.1">
    <property type="nucleotide sequence ID" value="XM_005650868.1"/>
</dbReference>
<dbReference type="Gene3D" id="1.10.340.30">
    <property type="entry name" value="Hypothetical protein, domain 2"/>
    <property type="match status" value="1"/>
</dbReference>
<evidence type="ECO:0000256" key="5">
    <source>
        <dbReference type="ARBA" id="ARBA00022023"/>
    </source>
</evidence>
<dbReference type="PANTHER" id="PTHR42944:SF1">
    <property type="entry name" value="ADENINE DNA GLYCOSYLASE"/>
    <property type="match status" value="1"/>
</dbReference>
<evidence type="ECO:0000256" key="2">
    <source>
        <dbReference type="ARBA" id="ARBA00001966"/>
    </source>
</evidence>
<dbReference type="GO" id="GO:0000701">
    <property type="term" value="F:purine-specific mismatch base pair DNA N-glycosylase activity"/>
    <property type="evidence" value="ECO:0007669"/>
    <property type="project" value="UniProtKB-EC"/>
</dbReference>
<dbReference type="SUPFAM" id="SSF55811">
    <property type="entry name" value="Nudix"/>
    <property type="match status" value="1"/>
</dbReference>
<evidence type="ECO:0000256" key="12">
    <source>
        <dbReference type="ARBA" id="ARBA00023295"/>
    </source>
</evidence>
<evidence type="ECO:0000256" key="8">
    <source>
        <dbReference type="ARBA" id="ARBA00022801"/>
    </source>
</evidence>
<dbReference type="GO" id="GO:0005634">
    <property type="term" value="C:nucleus"/>
    <property type="evidence" value="ECO:0007669"/>
    <property type="project" value="TreeGrafter"/>
</dbReference>
<evidence type="ECO:0000256" key="7">
    <source>
        <dbReference type="ARBA" id="ARBA00022763"/>
    </source>
</evidence>
<accession>I0Z6W2</accession>
<dbReference type="GO" id="GO:0046872">
    <property type="term" value="F:metal ion binding"/>
    <property type="evidence" value="ECO:0007669"/>
    <property type="project" value="UniProtKB-KW"/>
</dbReference>
<dbReference type="eggNOG" id="KOG2457">
    <property type="taxonomic scope" value="Eukaryota"/>
</dbReference>
<dbReference type="Proteomes" id="UP000007264">
    <property type="component" value="Unassembled WGS sequence"/>
</dbReference>
<comment type="similarity">
    <text evidence="3">Belongs to the Nth/MutY family.</text>
</comment>
<comment type="catalytic activity">
    <reaction evidence="1">
        <text>Hydrolyzes free adenine bases from 7,8-dihydro-8-oxoguanine:adenine mismatched double-stranded DNA, leaving an apurinic site.</text>
        <dbReference type="EC" id="3.2.2.31"/>
    </reaction>
</comment>
<evidence type="ECO:0000259" key="13">
    <source>
        <dbReference type="SMART" id="SM00478"/>
    </source>
</evidence>
<feature type="domain" description="HhH-GPD" evidence="13">
    <location>
        <begin position="1"/>
        <end position="150"/>
    </location>
</feature>
<keyword evidence="10" id="KW-0411">Iron-sulfur</keyword>
<evidence type="ECO:0000256" key="1">
    <source>
        <dbReference type="ARBA" id="ARBA00000843"/>
    </source>
</evidence>
<evidence type="ECO:0000256" key="3">
    <source>
        <dbReference type="ARBA" id="ARBA00008343"/>
    </source>
</evidence>
<dbReference type="STRING" id="574566.I0Z6W2"/>
<evidence type="ECO:0000256" key="6">
    <source>
        <dbReference type="ARBA" id="ARBA00022723"/>
    </source>
</evidence>
<dbReference type="GO" id="GO:0051536">
    <property type="term" value="F:iron-sulfur cluster binding"/>
    <property type="evidence" value="ECO:0007669"/>
    <property type="project" value="UniProtKB-KW"/>
</dbReference>
<dbReference type="GO" id="GO:0032357">
    <property type="term" value="F:oxidized purine DNA binding"/>
    <property type="evidence" value="ECO:0007669"/>
    <property type="project" value="TreeGrafter"/>
</dbReference>
<organism evidence="14 15">
    <name type="scientific">Coccomyxa subellipsoidea (strain C-169)</name>
    <name type="common">Green microalga</name>
    <dbReference type="NCBI Taxonomy" id="574566"/>
    <lineage>
        <taxon>Eukaryota</taxon>
        <taxon>Viridiplantae</taxon>
        <taxon>Chlorophyta</taxon>
        <taxon>core chlorophytes</taxon>
        <taxon>Trebouxiophyceae</taxon>
        <taxon>Trebouxiophyceae incertae sedis</taxon>
        <taxon>Coccomyxaceae</taxon>
        <taxon>Coccomyxa</taxon>
        <taxon>Coccomyxa subellipsoidea</taxon>
    </lineage>
</organism>
<dbReference type="GO" id="GO:0035485">
    <property type="term" value="F:adenine/guanine mispair binding"/>
    <property type="evidence" value="ECO:0007669"/>
    <property type="project" value="TreeGrafter"/>
</dbReference>
<comment type="cofactor">
    <cofactor evidence="2">
        <name>[4Fe-4S] cluster</name>
        <dbReference type="ChEBI" id="CHEBI:49883"/>
    </cofactor>
</comment>
<evidence type="ECO:0000313" key="14">
    <source>
        <dbReference type="EMBL" id="EIE26381.1"/>
    </source>
</evidence>
<dbReference type="AlphaFoldDB" id="I0Z6W2"/>
<dbReference type="OrthoDB" id="10248838at2759"/>
<keyword evidence="7" id="KW-0227">DNA damage</keyword>
<evidence type="ECO:0000256" key="11">
    <source>
        <dbReference type="ARBA" id="ARBA00023204"/>
    </source>
</evidence>
<keyword evidence="6" id="KW-0479">Metal-binding</keyword>
<dbReference type="SUPFAM" id="SSF48150">
    <property type="entry name" value="DNA-glycosylase"/>
    <property type="match status" value="1"/>
</dbReference>
<dbReference type="KEGG" id="csl:COCSUDRAFT_64467"/>
<dbReference type="CDD" id="cd00056">
    <property type="entry name" value="ENDO3c"/>
    <property type="match status" value="1"/>
</dbReference>
<dbReference type="Gene3D" id="3.90.79.10">
    <property type="entry name" value="Nucleoside Triphosphate Pyrophosphohydrolase"/>
    <property type="match status" value="1"/>
</dbReference>
<dbReference type="Pfam" id="PF00730">
    <property type="entry name" value="HhH-GPD"/>
    <property type="match status" value="1"/>
</dbReference>
<dbReference type="GO" id="GO:0006298">
    <property type="term" value="P:mismatch repair"/>
    <property type="evidence" value="ECO:0007669"/>
    <property type="project" value="TreeGrafter"/>
</dbReference>
<keyword evidence="11" id="KW-0234">DNA repair</keyword>
<protein>
    <recommendedName>
        <fullName evidence="5">Adenine DNA glycosylase</fullName>
        <ecNumber evidence="4">3.2.2.31</ecNumber>
    </recommendedName>
</protein>
<dbReference type="InterPro" id="IPR003265">
    <property type="entry name" value="HhH-GPD_domain"/>
</dbReference>
<keyword evidence="15" id="KW-1185">Reference proteome</keyword>
<dbReference type="SMART" id="SM00478">
    <property type="entry name" value="ENDO3c"/>
    <property type="match status" value="1"/>
</dbReference>
<dbReference type="InterPro" id="IPR011257">
    <property type="entry name" value="DNA_glycosylase"/>
</dbReference>
<keyword evidence="9" id="KW-0408">Iron</keyword>
<evidence type="ECO:0000256" key="9">
    <source>
        <dbReference type="ARBA" id="ARBA00023004"/>
    </source>
</evidence>
<proteinExistence type="inferred from homology"/>
<dbReference type="PANTHER" id="PTHR42944">
    <property type="entry name" value="ADENINE DNA GLYCOSYLASE"/>
    <property type="match status" value="1"/>
</dbReference>
<dbReference type="EMBL" id="AGSI01000002">
    <property type="protein sequence ID" value="EIE26381.1"/>
    <property type="molecule type" value="Genomic_DNA"/>
</dbReference>
<dbReference type="InterPro" id="IPR015797">
    <property type="entry name" value="NUDIX_hydrolase-like_dom_sf"/>
</dbReference>
<evidence type="ECO:0000256" key="4">
    <source>
        <dbReference type="ARBA" id="ARBA00012045"/>
    </source>
</evidence>
<evidence type="ECO:0000313" key="15">
    <source>
        <dbReference type="Proteomes" id="UP000007264"/>
    </source>
</evidence>
<reference evidence="14 15" key="1">
    <citation type="journal article" date="2012" name="Genome Biol.">
        <title>The genome of the polar eukaryotic microalga coccomyxa subellipsoidea reveals traits of cold adaptation.</title>
        <authorList>
            <person name="Blanc G."/>
            <person name="Agarkova I."/>
            <person name="Grimwood J."/>
            <person name="Kuo A."/>
            <person name="Brueggeman A."/>
            <person name="Dunigan D."/>
            <person name="Gurnon J."/>
            <person name="Ladunga I."/>
            <person name="Lindquist E."/>
            <person name="Lucas S."/>
            <person name="Pangilinan J."/>
            <person name="Proschold T."/>
            <person name="Salamov A."/>
            <person name="Schmutz J."/>
            <person name="Weeks D."/>
            <person name="Yamada T."/>
            <person name="Claverie J.M."/>
            <person name="Grigoriev I."/>
            <person name="Van Etten J."/>
            <person name="Lomsadze A."/>
            <person name="Borodovsky M."/>
        </authorList>
    </citation>
    <scope>NUCLEOTIDE SEQUENCE [LARGE SCALE GENOMIC DNA]</scope>
    <source>
        <strain evidence="14 15">C-169</strain>
    </source>
</reference>
<dbReference type="InterPro" id="IPR044298">
    <property type="entry name" value="MIG/MutY"/>
</dbReference>
<dbReference type="PROSITE" id="PS01155">
    <property type="entry name" value="ENDONUCLEASE_III_2"/>
    <property type="match status" value="1"/>
</dbReference>
<dbReference type="GeneID" id="17044391"/>
<dbReference type="Gene3D" id="1.10.1670.10">
    <property type="entry name" value="Helix-hairpin-Helix base-excision DNA repair enzymes (C-terminal)"/>
    <property type="match status" value="1"/>
</dbReference>
<comment type="caution">
    <text evidence="14">The sequence shown here is derived from an EMBL/GenBank/DDBJ whole genome shotgun (WGS) entry which is preliminary data.</text>
</comment>